<evidence type="ECO:0000313" key="3">
    <source>
        <dbReference type="EMBL" id="GLP96036.1"/>
    </source>
</evidence>
<comment type="caution">
    <text evidence="3">The sequence shown here is derived from an EMBL/GenBank/DDBJ whole genome shotgun (WGS) entry which is preliminary data.</text>
</comment>
<dbReference type="Proteomes" id="UP001161422">
    <property type="component" value="Unassembled WGS sequence"/>
</dbReference>
<sequence>MKLKLASAVSLALLSANALAEEKKEDINYGDPTAVYKSVGVSVSNSNAVQGNLIYGAGKNVVMADLTSQYKDAKKGDGSKGINYRARYFYVNDGLGASVDLIGTHNQNIDSTQAVAGLMYKMQITDNFMFFPMLNAGVQQDKYKIPGSETYQTGIIQPAFFAMYAFDEGHWLYLNPRYTIATNKREEVLEGDKFDAGTLQIELGGGYMLNEWSALEVKVEHTVANKTVTLGQKQKDDTVGWLKYSIYF</sequence>
<evidence type="ECO:0000313" key="4">
    <source>
        <dbReference type="Proteomes" id="UP001161422"/>
    </source>
</evidence>
<evidence type="ECO:0000256" key="1">
    <source>
        <dbReference type="ARBA" id="ARBA00022729"/>
    </source>
</evidence>
<organism evidence="3 4">
    <name type="scientific">Paraferrimonas sedimenticola</name>
    <dbReference type="NCBI Taxonomy" id="375674"/>
    <lineage>
        <taxon>Bacteria</taxon>
        <taxon>Pseudomonadati</taxon>
        <taxon>Pseudomonadota</taxon>
        <taxon>Gammaproteobacteria</taxon>
        <taxon>Alteromonadales</taxon>
        <taxon>Ferrimonadaceae</taxon>
        <taxon>Paraferrimonas</taxon>
    </lineage>
</organism>
<accession>A0AA37RV69</accession>
<name>A0AA37RV69_9GAMM</name>
<reference evidence="3" key="1">
    <citation type="journal article" date="2014" name="Int. J. Syst. Evol. Microbiol.">
        <title>Complete genome sequence of Corynebacterium casei LMG S-19264T (=DSM 44701T), isolated from a smear-ripened cheese.</title>
        <authorList>
            <consortium name="US DOE Joint Genome Institute (JGI-PGF)"/>
            <person name="Walter F."/>
            <person name="Albersmeier A."/>
            <person name="Kalinowski J."/>
            <person name="Ruckert C."/>
        </authorList>
    </citation>
    <scope>NUCLEOTIDE SEQUENCE</scope>
    <source>
        <strain evidence="3">NBRC 101628</strain>
    </source>
</reference>
<gene>
    <name evidence="3" type="ORF">GCM10007895_13420</name>
</gene>
<keyword evidence="4" id="KW-1185">Reference proteome</keyword>
<feature type="signal peptide" evidence="2">
    <location>
        <begin position="1"/>
        <end position="20"/>
    </location>
</feature>
<dbReference type="InterPro" id="IPR053713">
    <property type="entry name" value="Bact_OM_Channel_sf"/>
</dbReference>
<dbReference type="Gene3D" id="2.40.160.40">
    <property type="entry name" value="monomeric porin ompg"/>
    <property type="match status" value="1"/>
</dbReference>
<dbReference type="AlphaFoldDB" id="A0AA37RV69"/>
<protein>
    <submittedName>
        <fullName evidence="3">Uncharacterized protein</fullName>
    </submittedName>
</protein>
<evidence type="ECO:0000256" key="2">
    <source>
        <dbReference type="SAM" id="SignalP"/>
    </source>
</evidence>
<feature type="chain" id="PRO_5041286178" evidence="2">
    <location>
        <begin position="21"/>
        <end position="248"/>
    </location>
</feature>
<dbReference type="EMBL" id="BSNC01000004">
    <property type="protein sequence ID" value="GLP96036.1"/>
    <property type="molecule type" value="Genomic_DNA"/>
</dbReference>
<dbReference type="RefSeq" id="WP_095506960.1">
    <property type="nucleotide sequence ID" value="NZ_BSNC01000004.1"/>
</dbReference>
<proteinExistence type="predicted"/>
<reference evidence="3" key="2">
    <citation type="submission" date="2023-01" db="EMBL/GenBank/DDBJ databases">
        <title>Draft genome sequence of Paraferrimonas sedimenticola strain NBRC 101628.</title>
        <authorList>
            <person name="Sun Q."/>
            <person name="Mori K."/>
        </authorList>
    </citation>
    <scope>NUCLEOTIDE SEQUENCE</scope>
    <source>
        <strain evidence="3">NBRC 101628</strain>
    </source>
</reference>
<keyword evidence="1 2" id="KW-0732">Signal</keyword>